<evidence type="ECO:0008006" key="3">
    <source>
        <dbReference type="Google" id="ProtNLM"/>
    </source>
</evidence>
<comment type="caution">
    <text evidence="1">The sequence shown here is derived from an EMBL/GenBank/DDBJ whole genome shotgun (WGS) entry which is preliminary data.</text>
</comment>
<evidence type="ECO:0000313" key="2">
    <source>
        <dbReference type="Proteomes" id="UP001153404"/>
    </source>
</evidence>
<protein>
    <recommendedName>
        <fullName evidence="3">DUF342 domain-containing protein</fullName>
    </recommendedName>
</protein>
<name>A0A9X4L0D7_9BACL</name>
<organism evidence="1 2">
    <name type="scientific">Cohnella rhizosphaerae</name>
    <dbReference type="NCBI Taxonomy" id="1457232"/>
    <lineage>
        <taxon>Bacteria</taxon>
        <taxon>Bacillati</taxon>
        <taxon>Bacillota</taxon>
        <taxon>Bacilli</taxon>
        <taxon>Bacillales</taxon>
        <taxon>Paenibacillaceae</taxon>
        <taxon>Cohnella</taxon>
    </lineage>
</organism>
<sequence length="144" mass="16281">MKDLLYRLQYSLIEASEMVKRCEEKQVTIELQQCNYSEVRSNGDILIRKEGVLKSSLYANGNIIFYDKSAVCRGSYLEAENAISAIQVGGESGGETTLKAQQIMVSKMYCGRVIIGRYVRDIMEPVEDARFIIQNDRLSLQPGK</sequence>
<keyword evidence="2" id="KW-1185">Reference proteome</keyword>
<dbReference type="RefSeq" id="WP_277533710.1">
    <property type="nucleotide sequence ID" value="NZ_JAPDIA010000007.1"/>
</dbReference>
<reference evidence="1" key="1">
    <citation type="submission" date="2022-10" db="EMBL/GenBank/DDBJ databases">
        <title>Comparative genomic analysis of Cohnella hashimotonis sp. nov., isolated from the International Space Station.</title>
        <authorList>
            <person name="Simpson A."/>
            <person name="Venkateswaran K."/>
        </authorList>
    </citation>
    <scope>NUCLEOTIDE SEQUENCE</scope>
    <source>
        <strain evidence="1">DSM 28161</strain>
    </source>
</reference>
<dbReference type="Proteomes" id="UP001153404">
    <property type="component" value="Unassembled WGS sequence"/>
</dbReference>
<accession>A0A9X4L0D7</accession>
<dbReference type="AlphaFoldDB" id="A0A9X4L0D7"/>
<dbReference type="EMBL" id="JAPDIA010000007">
    <property type="protein sequence ID" value="MDG0811222.1"/>
    <property type="molecule type" value="Genomic_DNA"/>
</dbReference>
<proteinExistence type="predicted"/>
<evidence type="ECO:0000313" key="1">
    <source>
        <dbReference type="EMBL" id="MDG0811222.1"/>
    </source>
</evidence>
<gene>
    <name evidence="1" type="ORF">OMP40_19020</name>
</gene>